<dbReference type="AlphaFoldDB" id="A0A7X1LS29"/>
<evidence type="ECO:0000313" key="4">
    <source>
        <dbReference type="Proteomes" id="UP000517694"/>
    </source>
</evidence>
<keyword evidence="2" id="KW-0812">Transmembrane</keyword>
<feature type="compositionally biased region" description="Pro residues" evidence="1">
    <location>
        <begin position="44"/>
        <end position="57"/>
    </location>
</feature>
<name>A0A7X1LS29_9ACTN</name>
<evidence type="ECO:0000256" key="1">
    <source>
        <dbReference type="SAM" id="MobiDB-lite"/>
    </source>
</evidence>
<dbReference type="RefSeq" id="WP_185947870.1">
    <property type="nucleotide sequence ID" value="NZ_JACMHY010000009.1"/>
</dbReference>
<dbReference type="Proteomes" id="UP000517694">
    <property type="component" value="Unassembled WGS sequence"/>
</dbReference>
<comment type="caution">
    <text evidence="3">The sequence shown here is derived from an EMBL/GenBank/DDBJ whole genome shotgun (WGS) entry which is preliminary data.</text>
</comment>
<feature type="transmembrane region" description="Helical" evidence="2">
    <location>
        <begin position="277"/>
        <end position="294"/>
    </location>
</feature>
<keyword evidence="2" id="KW-1133">Transmembrane helix</keyword>
<dbReference type="SUPFAM" id="SSF52540">
    <property type="entry name" value="P-loop containing nucleoside triphosphate hydrolases"/>
    <property type="match status" value="1"/>
</dbReference>
<organism evidence="3 4">
    <name type="scientific">Streptomyces mexicanus</name>
    <dbReference type="NCBI Taxonomy" id="178566"/>
    <lineage>
        <taxon>Bacteria</taxon>
        <taxon>Bacillati</taxon>
        <taxon>Actinomycetota</taxon>
        <taxon>Actinomycetes</taxon>
        <taxon>Kitasatosporales</taxon>
        <taxon>Streptomycetaceae</taxon>
        <taxon>Streptomyces</taxon>
    </lineage>
</organism>
<dbReference type="InterPro" id="IPR027417">
    <property type="entry name" value="P-loop_NTPase"/>
</dbReference>
<sequence>MDDGTQDAQGTHQGSAYPGPERAQPVPRPAASPDTPAMPQGTPAAPPQVPARPPRPAHAPRATAPPHASPLPPQYGSPQGFQYGSPQGSPYGPQDGSPQALRTTPGPNPHPPRSAVADWLDAPRPEAAPGIFRLGHRPPKGGADGRERLPSITVVGLLIPLAVALLLWSVWRQGALPYQGAPLKLFTPDDWWWGGTLSPKGMEGREARVVYDGVFFAVLVYAVVRLGGWPEVVRHVVGRRPQPARALLAAVGALGALSLVFPDAFGVGWDPVPVVDPVFSLIVLVSGGYDLFASQLFTDTLYALITLLVVWPFARVGGWWPYAKELAARRRAAAAPAAPPPAELPRSQWPELRHAGQYQAADLLTAEVAGARMNDVDCARVQRAWDRARREGGLAGFTETVLQRGGAAWTHPSGARDLPARRARHDLLQGQVRLGRWVAGERTPRAYHDAGAALAPDLLGTSLLVIGPPGSGKTRHVVEPVTESLALQALTGACAVVAVCAAGTPLGQDGAYDVVVRIGDPASVHDLDPYAESDDPDEAAAVLAEALAGDLDTVSAQSAATALAQLLGPYRALHGRFPSLPVLRELLEGDPGALAALRAGLAADEHAVMRRELDARMRQAGTAADVGPVLADRLALLDRPVFAGFFGAGDPADGRPFSLRAVAHHPLRVRIDLPERGHEEAARLITRLVLAQFHTVVRDTRRPHFACLVLDDATGSVTPESVRRIQRLRAQNAGVVLALRTIADVPEALHGPLLGAVGCRMALSGVTTWDGSRFAHAWGTEWVETTEVAKHTVFADQPMTRAIHALRKVVTGKAVTTDAVTTKQVERERWSASQLAHEVPPGHAVLSLTSVRGEHAPPLLIDLRG</sequence>
<feature type="compositionally biased region" description="Polar residues" evidence="1">
    <location>
        <begin position="1"/>
        <end position="14"/>
    </location>
</feature>
<accession>A0A7X1LS29</accession>
<feature type="transmembrane region" description="Helical" evidence="2">
    <location>
        <begin position="246"/>
        <end position="265"/>
    </location>
</feature>
<feature type="compositionally biased region" description="Polar residues" evidence="1">
    <location>
        <begin position="76"/>
        <end position="88"/>
    </location>
</feature>
<evidence type="ECO:0000256" key="2">
    <source>
        <dbReference type="SAM" id="Phobius"/>
    </source>
</evidence>
<feature type="transmembrane region" description="Helical" evidence="2">
    <location>
        <begin position="209"/>
        <end position="226"/>
    </location>
</feature>
<reference evidence="3 4" key="1">
    <citation type="submission" date="2020-08" db="EMBL/GenBank/DDBJ databases">
        <title>Whole-Genome Sequence of French Clinical Streptomyces mexicanus Strain Q0842.</title>
        <authorList>
            <person name="Boxberger M."/>
            <person name="La Scola B."/>
        </authorList>
    </citation>
    <scope>NUCLEOTIDE SEQUENCE [LARGE SCALE GENOMIC DNA]</scope>
    <source>
        <strain evidence="3 4">Marseille-Q0842</strain>
    </source>
</reference>
<feature type="transmembrane region" description="Helical" evidence="2">
    <location>
        <begin position="149"/>
        <end position="171"/>
    </location>
</feature>
<proteinExistence type="predicted"/>
<keyword evidence="2" id="KW-0472">Membrane</keyword>
<protein>
    <submittedName>
        <fullName evidence="3">ATP/GTP-binding protein</fullName>
    </submittedName>
</protein>
<dbReference type="EMBL" id="JACMHY010000009">
    <property type="protein sequence ID" value="MBC2867653.1"/>
    <property type="molecule type" value="Genomic_DNA"/>
</dbReference>
<feature type="region of interest" description="Disordered" evidence="1">
    <location>
        <begin position="1"/>
        <end position="117"/>
    </location>
</feature>
<gene>
    <name evidence="3" type="ORF">H1R13_22605</name>
</gene>
<keyword evidence="4" id="KW-1185">Reference proteome</keyword>
<feature type="transmembrane region" description="Helical" evidence="2">
    <location>
        <begin position="301"/>
        <end position="322"/>
    </location>
</feature>
<evidence type="ECO:0000313" key="3">
    <source>
        <dbReference type="EMBL" id="MBC2867653.1"/>
    </source>
</evidence>